<dbReference type="Pfam" id="PF00324">
    <property type="entry name" value="AA_permease"/>
    <property type="match status" value="1"/>
</dbReference>
<feature type="transmembrane region" description="Helical" evidence="8">
    <location>
        <begin position="217"/>
        <end position="237"/>
    </location>
</feature>
<sequence length="615" mass="67657">MSDKNSDINISETSLINKATSSSNNLTERIHTSTTNDYINEKLGSVEEVSSFDYVQEAAKTGRFRRWADSFKRAEKSTEAEDGESGSIYNGNESTELKKAMKSRHVVMMSLGTGIGTGLLVANAKGLAISGPAPLVIGYGLVSFITYFMIQAAGELGVTYASLPGNFNVYFGTLVSRPFGFATVWLASVQWLTVIPLELITCAITIKYWTEKVNGDIFVLIIYVFLLFIHIFGVKAYGEAEFLFNTCKILMIAGFIILSIVINVGGAGNDGYIGGSYWNNPGAFASDNAASRFKSICYILVTGYFSYGGTELFVLSVNEQENPRKSTPQAAKHSIYRILVIYLLTMILIGFNVPHDSDQLMGSAGSSAHASPYVLAASLHGVKVVPHFINAVILIALISVANSSLYAAPRMMVSLAQQGFAPKFLTYVDREGRPLLGIAVCAVFGVIGFAASSDKEEDVFTWLAAIAGLSELFTWSAFFLSHIRFRQAMKVQGKNIKECGYLSVTGIWGSIIGLCFNILVFIAQFWVALSPIGNDGKCDAQAFFQSYLAFPIWLAFYFGCMFYYKDYTLLNPLESIDLDDHRRIYDPEELKKEDLATKAELKRRGFHAQLVAFFC</sequence>
<evidence type="ECO:0000256" key="5">
    <source>
        <dbReference type="ARBA" id="ARBA00022970"/>
    </source>
</evidence>
<dbReference type="HOGENOM" id="CLU_007946_12_0_1"/>
<comment type="subcellular location">
    <subcellularLocation>
        <location evidence="1">Membrane</location>
        <topology evidence="1">Multi-pass membrane protein</topology>
    </subcellularLocation>
</comment>
<reference evidence="10 11" key="1">
    <citation type="journal article" date="2011" name="Proc. Natl. Acad. Sci. U.S.A.">
        <title>Evolutionary erosion of yeast sex chromosomes by mating-type switching accidents.</title>
        <authorList>
            <person name="Gordon J.L."/>
            <person name="Armisen D."/>
            <person name="Proux-Wera E."/>
            <person name="Oheigeartaigh S.S."/>
            <person name="Byrne K.P."/>
            <person name="Wolfe K.H."/>
        </authorList>
    </citation>
    <scope>NUCLEOTIDE SEQUENCE [LARGE SCALE GENOMIC DNA]</scope>
    <source>
        <strain evidence="11">ATCC 24235 / CBS 4417 / NBRC 1672 / NRRL Y-8282 / UCD 70-5</strain>
    </source>
</reference>
<dbReference type="GeneID" id="11532660"/>
<feature type="domain" description="Amino acid permease/ SLC12A" evidence="9">
    <location>
        <begin position="105"/>
        <end position="568"/>
    </location>
</feature>
<dbReference type="GO" id="GO:0016020">
    <property type="term" value="C:membrane"/>
    <property type="evidence" value="ECO:0007669"/>
    <property type="project" value="UniProtKB-SubCell"/>
</dbReference>
<feature type="transmembrane region" description="Helical" evidence="8">
    <location>
        <begin position="435"/>
        <end position="453"/>
    </location>
</feature>
<feature type="transmembrane region" description="Helical" evidence="8">
    <location>
        <begin position="459"/>
        <end position="480"/>
    </location>
</feature>
<dbReference type="OrthoDB" id="3900342at2759"/>
<feature type="transmembrane region" description="Helical" evidence="8">
    <location>
        <begin position="547"/>
        <end position="564"/>
    </location>
</feature>
<dbReference type="PANTHER" id="PTHR43341">
    <property type="entry name" value="AMINO ACID PERMEASE"/>
    <property type="match status" value="1"/>
</dbReference>
<evidence type="ECO:0000256" key="6">
    <source>
        <dbReference type="ARBA" id="ARBA00022989"/>
    </source>
</evidence>
<dbReference type="EMBL" id="HE612856">
    <property type="protein sequence ID" value="CCE61472.1"/>
    <property type="molecule type" value="Genomic_DNA"/>
</dbReference>
<accession>G8BNJ4</accession>
<evidence type="ECO:0000256" key="7">
    <source>
        <dbReference type="ARBA" id="ARBA00023136"/>
    </source>
</evidence>
<comment type="similarity">
    <text evidence="2">Belongs to the amino acid-polyamine-organocation (APC) superfamily. YAT (TC 2.A.3.10) family.</text>
</comment>
<dbReference type="InterPro" id="IPR050524">
    <property type="entry name" value="APC_YAT"/>
</dbReference>
<keyword evidence="11" id="KW-1185">Reference proteome</keyword>
<dbReference type="InterPro" id="IPR004840">
    <property type="entry name" value="Amino_acid_permease_CS"/>
</dbReference>
<name>G8BNJ4_TETPH</name>
<dbReference type="PIRSF" id="PIRSF006060">
    <property type="entry name" value="AA_transporter"/>
    <property type="match status" value="1"/>
</dbReference>
<dbReference type="InterPro" id="IPR004762">
    <property type="entry name" value="Amino_acid_permease_fungi"/>
</dbReference>
<dbReference type="OMA" id="QAFTWLA"/>
<dbReference type="Proteomes" id="UP000005666">
    <property type="component" value="Chromosome 1"/>
</dbReference>
<keyword evidence="6 8" id="KW-1133">Transmembrane helix</keyword>
<feature type="transmembrane region" description="Helical" evidence="8">
    <location>
        <begin position="136"/>
        <end position="158"/>
    </location>
</feature>
<feature type="transmembrane region" description="Helical" evidence="8">
    <location>
        <begin position="106"/>
        <end position="124"/>
    </location>
</feature>
<feature type="transmembrane region" description="Helical" evidence="8">
    <location>
        <begin position="249"/>
        <end position="273"/>
    </location>
</feature>
<feature type="transmembrane region" description="Helical" evidence="8">
    <location>
        <begin position="293"/>
        <end position="314"/>
    </location>
</feature>
<dbReference type="NCBIfam" id="TIGR00913">
    <property type="entry name" value="2A0310"/>
    <property type="match status" value="1"/>
</dbReference>
<gene>
    <name evidence="10" type="primary">TPHA0A03960</name>
    <name evidence="10" type="ordered locus">TPHA_0A03960</name>
</gene>
<feature type="transmembrane region" description="Helical" evidence="8">
    <location>
        <begin position="335"/>
        <end position="353"/>
    </location>
</feature>
<evidence type="ECO:0000259" key="9">
    <source>
        <dbReference type="Pfam" id="PF00324"/>
    </source>
</evidence>
<dbReference type="KEGG" id="tpf:TPHA_0A03960"/>
<evidence type="ECO:0000313" key="10">
    <source>
        <dbReference type="EMBL" id="CCE61472.1"/>
    </source>
</evidence>
<evidence type="ECO:0000256" key="3">
    <source>
        <dbReference type="ARBA" id="ARBA00022448"/>
    </source>
</evidence>
<keyword evidence="4 8" id="KW-0812">Transmembrane</keyword>
<protein>
    <recommendedName>
        <fullName evidence="9">Amino acid permease/ SLC12A domain-containing protein</fullName>
    </recommendedName>
</protein>
<evidence type="ECO:0000256" key="8">
    <source>
        <dbReference type="SAM" id="Phobius"/>
    </source>
</evidence>
<evidence type="ECO:0000256" key="2">
    <source>
        <dbReference type="ARBA" id="ARBA00006983"/>
    </source>
</evidence>
<dbReference type="PROSITE" id="PS00218">
    <property type="entry name" value="AMINO_ACID_PERMEASE_1"/>
    <property type="match status" value="1"/>
</dbReference>
<dbReference type="eggNOG" id="KOG1286">
    <property type="taxonomic scope" value="Eukaryota"/>
</dbReference>
<evidence type="ECO:0000313" key="11">
    <source>
        <dbReference type="Proteomes" id="UP000005666"/>
    </source>
</evidence>
<dbReference type="RefSeq" id="XP_003683906.1">
    <property type="nucleotide sequence ID" value="XM_003683858.1"/>
</dbReference>
<dbReference type="InterPro" id="IPR004841">
    <property type="entry name" value="AA-permease/SLC12A_dom"/>
</dbReference>
<dbReference type="Gene3D" id="1.20.1740.10">
    <property type="entry name" value="Amino acid/polyamine transporter I"/>
    <property type="match status" value="1"/>
</dbReference>
<evidence type="ECO:0000256" key="4">
    <source>
        <dbReference type="ARBA" id="ARBA00022692"/>
    </source>
</evidence>
<proteinExistence type="inferred from homology"/>
<dbReference type="FunFam" id="1.20.1740.10:FF:000017">
    <property type="entry name" value="Amino acid permease"/>
    <property type="match status" value="1"/>
</dbReference>
<dbReference type="AlphaFoldDB" id="G8BNJ4"/>
<keyword evidence="5" id="KW-0029">Amino-acid transport</keyword>
<feature type="transmembrane region" description="Helical" evidence="8">
    <location>
        <begin position="388"/>
        <end position="408"/>
    </location>
</feature>
<keyword evidence="7 8" id="KW-0472">Membrane</keyword>
<dbReference type="GO" id="GO:0015171">
    <property type="term" value="F:amino acid transmembrane transporter activity"/>
    <property type="evidence" value="ECO:0007669"/>
    <property type="project" value="TreeGrafter"/>
</dbReference>
<dbReference type="PANTHER" id="PTHR43341:SF7">
    <property type="entry name" value="LEU_VAL_ILE AMINO-ACID PERMEASE-RELATED"/>
    <property type="match status" value="1"/>
</dbReference>
<feature type="transmembrane region" description="Helical" evidence="8">
    <location>
        <begin position="501"/>
        <end position="527"/>
    </location>
</feature>
<organism evidence="10 11">
    <name type="scientific">Tetrapisispora phaffii (strain ATCC 24235 / CBS 4417 / NBRC 1672 / NRRL Y-8282 / UCD 70-5)</name>
    <name type="common">Yeast</name>
    <name type="synonym">Fabospora phaffii</name>
    <dbReference type="NCBI Taxonomy" id="1071381"/>
    <lineage>
        <taxon>Eukaryota</taxon>
        <taxon>Fungi</taxon>
        <taxon>Dikarya</taxon>
        <taxon>Ascomycota</taxon>
        <taxon>Saccharomycotina</taxon>
        <taxon>Saccharomycetes</taxon>
        <taxon>Saccharomycetales</taxon>
        <taxon>Saccharomycetaceae</taxon>
        <taxon>Tetrapisispora</taxon>
    </lineage>
</organism>
<keyword evidence="3" id="KW-0813">Transport</keyword>
<evidence type="ECO:0000256" key="1">
    <source>
        <dbReference type="ARBA" id="ARBA00004141"/>
    </source>
</evidence>